<reference evidence="4" key="1">
    <citation type="journal article" date="2019" name="Int. J. Syst. Evol. Microbiol.">
        <title>The Global Catalogue of Microorganisms (GCM) 10K type strain sequencing project: providing services to taxonomists for standard genome sequencing and annotation.</title>
        <authorList>
            <consortium name="The Broad Institute Genomics Platform"/>
            <consortium name="The Broad Institute Genome Sequencing Center for Infectious Disease"/>
            <person name="Wu L."/>
            <person name="Ma J."/>
        </authorList>
    </citation>
    <scope>NUCLEOTIDE SEQUENCE [LARGE SCALE GENOMIC DNA]</scope>
    <source>
        <strain evidence="4">CCUG 62945</strain>
    </source>
</reference>
<comment type="similarity">
    <text evidence="1">Belongs to the RelE toxin family.</text>
</comment>
<keyword evidence="2" id="KW-1277">Toxin-antitoxin system</keyword>
<sequence>MNHPHTLRLRWLRKALSNLDAEAEYIAQQNPQAAAEMFAYVKAKVEGLANFPASGRPGRVPSTRELIIDRYPLLVPYRVVGNELHVLRVFHTRRKPPLSW</sequence>
<evidence type="ECO:0000256" key="2">
    <source>
        <dbReference type="ARBA" id="ARBA00022649"/>
    </source>
</evidence>
<keyword evidence="4" id="KW-1185">Reference proteome</keyword>
<dbReference type="InterPro" id="IPR051803">
    <property type="entry name" value="TA_system_RelE-like_toxin"/>
</dbReference>
<gene>
    <name evidence="3" type="ORF">ACFQNF_15580</name>
</gene>
<proteinExistence type="inferred from homology"/>
<comment type="caution">
    <text evidence="3">The sequence shown here is derived from an EMBL/GenBank/DDBJ whole genome shotgun (WGS) entry which is preliminary data.</text>
</comment>
<name>A0ABW2R1N9_9NEIS</name>
<dbReference type="InterPro" id="IPR035093">
    <property type="entry name" value="RelE/ParE_toxin_dom_sf"/>
</dbReference>
<dbReference type="InterPro" id="IPR007712">
    <property type="entry name" value="RelE/ParE_toxin"/>
</dbReference>
<dbReference type="RefSeq" id="WP_380188846.1">
    <property type="nucleotide sequence ID" value="NZ_JBHTBQ010000033.1"/>
</dbReference>
<evidence type="ECO:0000313" key="3">
    <source>
        <dbReference type="EMBL" id="MFC7421284.1"/>
    </source>
</evidence>
<dbReference type="Gene3D" id="3.30.2310.20">
    <property type="entry name" value="RelE-like"/>
    <property type="match status" value="1"/>
</dbReference>
<protein>
    <submittedName>
        <fullName evidence="3">Type II toxin-antitoxin system RelE/ParE family toxin</fullName>
    </submittedName>
</protein>
<accession>A0ABW2R1N9</accession>
<dbReference type="EMBL" id="JBHTBQ010000033">
    <property type="protein sequence ID" value="MFC7421284.1"/>
    <property type="molecule type" value="Genomic_DNA"/>
</dbReference>
<evidence type="ECO:0000256" key="1">
    <source>
        <dbReference type="ARBA" id="ARBA00006226"/>
    </source>
</evidence>
<dbReference type="PANTHER" id="PTHR33755:SF5">
    <property type="entry name" value="TYPE II TOXIN-ANTITOXIN SYSTEM RELE_PARE FAMILY TOXIN"/>
    <property type="match status" value="1"/>
</dbReference>
<dbReference type="Proteomes" id="UP001596473">
    <property type="component" value="Unassembled WGS sequence"/>
</dbReference>
<dbReference type="Pfam" id="PF05016">
    <property type="entry name" value="ParE_toxin"/>
    <property type="match status" value="1"/>
</dbReference>
<evidence type="ECO:0000313" key="4">
    <source>
        <dbReference type="Proteomes" id="UP001596473"/>
    </source>
</evidence>
<dbReference type="PANTHER" id="PTHR33755">
    <property type="entry name" value="TOXIN PARE1-RELATED"/>
    <property type="match status" value="1"/>
</dbReference>
<organism evidence="3 4">
    <name type="scientific">Iodobacter arcticus</name>
    <dbReference type="NCBI Taxonomy" id="590593"/>
    <lineage>
        <taxon>Bacteria</taxon>
        <taxon>Pseudomonadati</taxon>
        <taxon>Pseudomonadota</taxon>
        <taxon>Betaproteobacteria</taxon>
        <taxon>Neisseriales</taxon>
        <taxon>Chitinibacteraceae</taxon>
        <taxon>Iodobacter</taxon>
    </lineage>
</organism>